<dbReference type="AlphaFoldDB" id="A0A0C3NUC5"/>
<protein>
    <submittedName>
        <fullName evidence="1">Uncharacterized protein</fullName>
    </submittedName>
</protein>
<organism evidence="1 2">
    <name type="scientific">Pisolithus tinctorius Marx 270</name>
    <dbReference type="NCBI Taxonomy" id="870435"/>
    <lineage>
        <taxon>Eukaryota</taxon>
        <taxon>Fungi</taxon>
        <taxon>Dikarya</taxon>
        <taxon>Basidiomycota</taxon>
        <taxon>Agaricomycotina</taxon>
        <taxon>Agaricomycetes</taxon>
        <taxon>Agaricomycetidae</taxon>
        <taxon>Boletales</taxon>
        <taxon>Sclerodermatineae</taxon>
        <taxon>Pisolithaceae</taxon>
        <taxon>Pisolithus</taxon>
    </lineage>
</organism>
<evidence type="ECO:0000313" key="2">
    <source>
        <dbReference type="Proteomes" id="UP000054217"/>
    </source>
</evidence>
<sequence>MQRCRLPLCSKISSLNRTVSDTGAVTESPDLKSPHIQSTSSWPILPNTINFCLWISHSNCASNLCAINISADQYQAGGMCCERRSR</sequence>
<dbReference type="InParanoid" id="A0A0C3NUC5"/>
<proteinExistence type="predicted"/>
<gene>
    <name evidence="1" type="ORF">M404DRAFT_823581</name>
</gene>
<reference evidence="2" key="2">
    <citation type="submission" date="2015-01" db="EMBL/GenBank/DDBJ databases">
        <title>Evolutionary Origins and Diversification of the Mycorrhizal Mutualists.</title>
        <authorList>
            <consortium name="DOE Joint Genome Institute"/>
            <consortium name="Mycorrhizal Genomics Consortium"/>
            <person name="Kohler A."/>
            <person name="Kuo A."/>
            <person name="Nagy L.G."/>
            <person name="Floudas D."/>
            <person name="Copeland A."/>
            <person name="Barry K.W."/>
            <person name="Cichocki N."/>
            <person name="Veneault-Fourrey C."/>
            <person name="LaButti K."/>
            <person name="Lindquist E.A."/>
            <person name="Lipzen A."/>
            <person name="Lundell T."/>
            <person name="Morin E."/>
            <person name="Murat C."/>
            <person name="Riley R."/>
            <person name="Ohm R."/>
            <person name="Sun H."/>
            <person name="Tunlid A."/>
            <person name="Henrissat B."/>
            <person name="Grigoriev I.V."/>
            <person name="Hibbett D.S."/>
            <person name="Martin F."/>
        </authorList>
    </citation>
    <scope>NUCLEOTIDE SEQUENCE [LARGE SCALE GENOMIC DNA]</scope>
    <source>
        <strain evidence="2">Marx 270</strain>
    </source>
</reference>
<dbReference type="EMBL" id="KN832009">
    <property type="protein sequence ID" value="KIN99050.1"/>
    <property type="molecule type" value="Genomic_DNA"/>
</dbReference>
<accession>A0A0C3NUC5</accession>
<dbReference type="Proteomes" id="UP000054217">
    <property type="component" value="Unassembled WGS sequence"/>
</dbReference>
<keyword evidence="2" id="KW-1185">Reference proteome</keyword>
<reference evidence="1 2" key="1">
    <citation type="submission" date="2014-04" db="EMBL/GenBank/DDBJ databases">
        <authorList>
            <consortium name="DOE Joint Genome Institute"/>
            <person name="Kuo A."/>
            <person name="Kohler A."/>
            <person name="Costa M.D."/>
            <person name="Nagy L.G."/>
            <person name="Floudas D."/>
            <person name="Copeland A."/>
            <person name="Barry K.W."/>
            <person name="Cichocki N."/>
            <person name="Veneault-Fourrey C."/>
            <person name="LaButti K."/>
            <person name="Lindquist E.A."/>
            <person name="Lipzen A."/>
            <person name="Lundell T."/>
            <person name="Morin E."/>
            <person name="Murat C."/>
            <person name="Sun H."/>
            <person name="Tunlid A."/>
            <person name="Henrissat B."/>
            <person name="Grigoriev I.V."/>
            <person name="Hibbett D.S."/>
            <person name="Martin F."/>
            <person name="Nordberg H.P."/>
            <person name="Cantor M.N."/>
            <person name="Hua S.X."/>
        </authorList>
    </citation>
    <scope>NUCLEOTIDE SEQUENCE [LARGE SCALE GENOMIC DNA]</scope>
    <source>
        <strain evidence="1 2">Marx 270</strain>
    </source>
</reference>
<evidence type="ECO:0000313" key="1">
    <source>
        <dbReference type="EMBL" id="KIN99050.1"/>
    </source>
</evidence>
<dbReference type="HOGENOM" id="CLU_2498780_0_0_1"/>
<name>A0A0C3NUC5_PISTI</name>